<dbReference type="PANTHER" id="PTHR43228:SF1">
    <property type="entry name" value="TWO-COMPONENT RESPONSE REGULATOR ARR22"/>
    <property type="match status" value="1"/>
</dbReference>
<dbReference type="AlphaFoldDB" id="A0A1T4QH25"/>
<dbReference type="InterPro" id="IPR001789">
    <property type="entry name" value="Sig_transdc_resp-reg_receiver"/>
</dbReference>
<dbReference type="PANTHER" id="PTHR43228">
    <property type="entry name" value="TWO-COMPONENT RESPONSE REGULATOR"/>
    <property type="match status" value="1"/>
</dbReference>
<feature type="domain" description="Response regulatory" evidence="2">
    <location>
        <begin position="7"/>
        <end position="125"/>
    </location>
</feature>
<dbReference type="Gene3D" id="3.40.50.2300">
    <property type="match status" value="1"/>
</dbReference>
<evidence type="ECO:0000259" key="2">
    <source>
        <dbReference type="PROSITE" id="PS50110"/>
    </source>
</evidence>
<dbReference type="SMART" id="SM00448">
    <property type="entry name" value="REC"/>
    <property type="match status" value="1"/>
</dbReference>
<dbReference type="GO" id="GO:0000160">
    <property type="term" value="P:phosphorelay signal transduction system"/>
    <property type="evidence" value="ECO:0007669"/>
    <property type="project" value="InterPro"/>
</dbReference>
<reference evidence="3 4" key="1">
    <citation type="submission" date="2017-02" db="EMBL/GenBank/DDBJ databases">
        <authorList>
            <person name="Peterson S.W."/>
        </authorList>
    </citation>
    <scope>NUCLEOTIDE SEQUENCE [LARGE SCALE GENOMIC DNA]</scope>
    <source>
        <strain evidence="3 4">DSM 22335</strain>
    </source>
</reference>
<dbReference type="STRING" id="413434.SAMN04488132_108117"/>
<sequence>MGANKVKILLIDDSEFILQRLELLLGELEQVSEIRSAMSAEAGIPLLQVYKPDIIILDINLPGKNGLQMLKNDIRSLKNIHPLVIIFTNNTVSGYKAECLQYGADYFLDKARDFHVIPSIIEKTSREARHVQQS</sequence>
<dbReference type="OrthoDB" id="9789181at2"/>
<protein>
    <submittedName>
        <fullName evidence="3">Response regulator receiver domain-containing protein</fullName>
    </submittedName>
</protein>
<evidence type="ECO:0000313" key="3">
    <source>
        <dbReference type="EMBL" id="SKA02781.1"/>
    </source>
</evidence>
<feature type="modified residue" description="4-aspartylphosphate" evidence="1">
    <location>
        <position position="58"/>
    </location>
</feature>
<dbReference type="PROSITE" id="PS50110">
    <property type="entry name" value="RESPONSE_REGULATORY"/>
    <property type="match status" value="1"/>
</dbReference>
<evidence type="ECO:0000313" key="4">
    <source>
        <dbReference type="Proteomes" id="UP000190888"/>
    </source>
</evidence>
<dbReference type="EMBL" id="FUWH01000008">
    <property type="protein sequence ID" value="SKA02781.1"/>
    <property type="molecule type" value="Genomic_DNA"/>
</dbReference>
<dbReference type="Proteomes" id="UP000190888">
    <property type="component" value="Unassembled WGS sequence"/>
</dbReference>
<dbReference type="Pfam" id="PF00072">
    <property type="entry name" value="Response_reg"/>
    <property type="match status" value="1"/>
</dbReference>
<dbReference type="InterPro" id="IPR052048">
    <property type="entry name" value="ST_Response_Regulator"/>
</dbReference>
<accession>A0A1T4QH25</accession>
<dbReference type="InterPro" id="IPR011006">
    <property type="entry name" value="CheY-like_superfamily"/>
</dbReference>
<proteinExistence type="predicted"/>
<gene>
    <name evidence="3" type="ORF">SAMN04488132_108117</name>
</gene>
<organism evidence="3 4">
    <name type="scientific">Sediminibacterium ginsengisoli</name>
    <dbReference type="NCBI Taxonomy" id="413434"/>
    <lineage>
        <taxon>Bacteria</taxon>
        <taxon>Pseudomonadati</taxon>
        <taxon>Bacteroidota</taxon>
        <taxon>Chitinophagia</taxon>
        <taxon>Chitinophagales</taxon>
        <taxon>Chitinophagaceae</taxon>
        <taxon>Sediminibacterium</taxon>
    </lineage>
</organism>
<name>A0A1T4QH25_9BACT</name>
<evidence type="ECO:0000256" key="1">
    <source>
        <dbReference type="PROSITE-ProRule" id="PRU00169"/>
    </source>
</evidence>
<keyword evidence="1" id="KW-0597">Phosphoprotein</keyword>
<keyword evidence="4" id="KW-1185">Reference proteome</keyword>
<dbReference type="SUPFAM" id="SSF52172">
    <property type="entry name" value="CheY-like"/>
    <property type="match status" value="1"/>
</dbReference>
<dbReference type="CDD" id="cd00156">
    <property type="entry name" value="REC"/>
    <property type="match status" value="1"/>
</dbReference>